<organism evidence="2 3">
    <name type="scientific">Saponaria officinalis</name>
    <name type="common">Common soapwort</name>
    <name type="synonym">Lychnis saponaria</name>
    <dbReference type="NCBI Taxonomy" id="3572"/>
    <lineage>
        <taxon>Eukaryota</taxon>
        <taxon>Viridiplantae</taxon>
        <taxon>Streptophyta</taxon>
        <taxon>Embryophyta</taxon>
        <taxon>Tracheophyta</taxon>
        <taxon>Spermatophyta</taxon>
        <taxon>Magnoliopsida</taxon>
        <taxon>eudicotyledons</taxon>
        <taxon>Gunneridae</taxon>
        <taxon>Pentapetalae</taxon>
        <taxon>Caryophyllales</taxon>
        <taxon>Caryophyllaceae</taxon>
        <taxon>Caryophylleae</taxon>
        <taxon>Saponaria</taxon>
    </lineage>
</organism>
<protein>
    <submittedName>
        <fullName evidence="2">Uncharacterized protein</fullName>
    </submittedName>
</protein>
<reference evidence="2" key="1">
    <citation type="submission" date="2024-03" db="EMBL/GenBank/DDBJ databases">
        <title>WGS assembly of Saponaria officinalis var. Norfolk2.</title>
        <authorList>
            <person name="Jenkins J."/>
            <person name="Shu S."/>
            <person name="Grimwood J."/>
            <person name="Barry K."/>
            <person name="Goodstein D."/>
            <person name="Schmutz J."/>
            <person name="Leebens-Mack J."/>
            <person name="Osbourn A."/>
        </authorList>
    </citation>
    <scope>NUCLEOTIDE SEQUENCE [LARGE SCALE GENOMIC DNA]</scope>
    <source>
        <strain evidence="2">JIC</strain>
    </source>
</reference>
<proteinExistence type="predicted"/>
<gene>
    <name evidence="2" type="ORF">RND81_04G145900</name>
</gene>
<dbReference type="EMBL" id="JBDFQZ010000004">
    <property type="protein sequence ID" value="KAK9734529.1"/>
    <property type="molecule type" value="Genomic_DNA"/>
</dbReference>
<dbReference type="PANTHER" id="PTHR31839:SF42">
    <property type="entry name" value="DEHYDRATION-RESPONSIVE ELEMENT-BINDING PROTEIN 1F"/>
    <property type="match status" value="1"/>
</dbReference>
<evidence type="ECO:0000313" key="2">
    <source>
        <dbReference type="EMBL" id="KAK9734529.1"/>
    </source>
</evidence>
<dbReference type="InterPro" id="IPR045277">
    <property type="entry name" value="DRE1A-I"/>
</dbReference>
<dbReference type="GO" id="GO:0003700">
    <property type="term" value="F:DNA-binding transcription factor activity"/>
    <property type="evidence" value="ECO:0007669"/>
    <property type="project" value="InterPro"/>
</dbReference>
<feature type="region of interest" description="Disordered" evidence="1">
    <location>
        <begin position="1"/>
        <end position="43"/>
    </location>
</feature>
<dbReference type="AlphaFoldDB" id="A0AAW1LHN6"/>
<feature type="compositionally biased region" description="Basic residues" evidence="1">
    <location>
        <begin position="31"/>
        <end position="43"/>
    </location>
</feature>
<dbReference type="PANTHER" id="PTHR31839">
    <property type="entry name" value="DEHYDRATION-RESPONSIVE ELEMENT-BINDING PROTEIN 1D"/>
    <property type="match status" value="1"/>
</dbReference>
<evidence type="ECO:0000256" key="1">
    <source>
        <dbReference type="SAM" id="MobiDB-lite"/>
    </source>
</evidence>
<feature type="compositionally biased region" description="Polar residues" evidence="1">
    <location>
        <begin position="1"/>
        <end position="10"/>
    </location>
</feature>
<keyword evidence="3" id="KW-1185">Reference proteome</keyword>
<name>A0AAW1LHN6_SAPOF</name>
<feature type="compositionally biased region" description="Low complexity" evidence="1">
    <location>
        <begin position="18"/>
        <end position="27"/>
    </location>
</feature>
<sequence>MSVTFQSSRGGVSEDTESSNSPTTSSTCYPKKGKAGRKKFKKTHPIYHGISHRNDVQLETYPITELAARVSDVPVLALKGEQVGLNFPKSSGRLAPQSESTSPMYIRPNLHPPSSFDGGCNMGEEKTGSLECPTGLFLDEEAAFNMPVLINSMAEGMLLTPPALKKGVHWDEIDGNELDSYIDLDLWQ</sequence>
<evidence type="ECO:0000313" key="3">
    <source>
        <dbReference type="Proteomes" id="UP001443914"/>
    </source>
</evidence>
<comment type="caution">
    <text evidence="2">The sequence shown here is derived from an EMBL/GenBank/DDBJ whole genome shotgun (WGS) entry which is preliminary data.</text>
</comment>
<accession>A0AAW1LHN6</accession>
<dbReference type="Proteomes" id="UP001443914">
    <property type="component" value="Unassembled WGS sequence"/>
</dbReference>